<gene>
    <name evidence="8" type="ORF">GCM10025791_40090</name>
</gene>
<feature type="transmembrane region" description="Helical" evidence="6">
    <location>
        <begin position="286"/>
        <end position="306"/>
    </location>
</feature>
<proteinExistence type="predicted"/>
<evidence type="ECO:0000313" key="8">
    <source>
        <dbReference type="EMBL" id="GAA4955839.1"/>
    </source>
</evidence>
<comment type="caution">
    <text evidence="8">The sequence shown here is derived from an EMBL/GenBank/DDBJ whole genome shotgun (WGS) entry which is preliminary data.</text>
</comment>
<evidence type="ECO:0000256" key="3">
    <source>
        <dbReference type="ARBA" id="ARBA00022692"/>
    </source>
</evidence>
<evidence type="ECO:0000256" key="1">
    <source>
        <dbReference type="ARBA" id="ARBA00004651"/>
    </source>
</evidence>
<protein>
    <submittedName>
        <fullName evidence="8">MFS transporter</fullName>
    </submittedName>
</protein>
<dbReference type="InterPro" id="IPR036259">
    <property type="entry name" value="MFS_trans_sf"/>
</dbReference>
<evidence type="ECO:0000313" key="9">
    <source>
        <dbReference type="Proteomes" id="UP001409585"/>
    </source>
</evidence>
<feature type="transmembrane region" description="Helical" evidence="6">
    <location>
        <begin position="262"/>
        <end position="280"/>
    </location>
</feature>
<name>A0AAV3U763_9ALTE</name>
<feature type="transmembrane region" description="Helical" evidence="6">
    <location>
        <begin position="35"/>
        <end position="58"/>
    </location>
</feature>
<keyword evidence="2" id="KW-1003">Cell membrane</keyword>
<keyword evidence="5 6" id="KW-0472">Membrane</keyword>
<reference evidence="9" key="1">
    <citation type="journal article" date="2019" name="Int. J. Syst. Evol. Microbiol.">
        <title>The Global Catalogue of Microorganisms (GCM) 10K type strain sequencing project: providing services to taxonomists for standard genome sequencing and annotation.</title>
        <authorList>
            <consortium name="The Broad Institute Genomics Platform"/>
            <consortium name="The Broad Institute Genome Sequencing Center for Infectious Disease"/>
            <person name="Wu L."/>
            <person name="Ma J."/>
        </authorList>
    </citation>
    <scope>NUCLEOTIDE SEQUENCE [LARGE SCALE GENOMIC DNA]</scope>
    <source>
        <strain evidence="9">JCM 19134</strain>
    </source>
</reference>
<sequence length="406" mass="42517">MLLVVITGFVGVAPLAVLPAWVGGMMDHLGLSEQQAGVIASANLFGSAIGMLIVAGLLKHFSLLRLAIMGVGLEVVADLASLFFDAALQLGCLRFAAGIGGGVVTATAISWIAQQPNPERGYGLFMMLQFGVGALILAVLPHFMAVNGVNVIYLVFIAFAFLSLVLSPALKCSLKRKIHQGNDNDGIEVAAEKIKLLPVGLSFVAVGLFEAANAGVWAYIERVGLAIPLPRDTLGMILAIASLVGIPGALAVVWLGIRRGRFLPIAAGLSCGMLSLLLLLGVDDLLLYMVAIMALSASWSFTLPYLQGIQAQLDPQGRIAVLGYFVVMVGVALGPALYGGVVGSGDYSNAMWLGVLLLVGCLIAIAPVAIATDQVSDRKQAESPTEQLPRVVTKSRHRLKKLLTGI</sequence>
<feature type="transmembrane region" description="Helical" evidence="6">
    <location>
        <begin position="95"/>
        <end position="113"/>
    </location>
</feature>
<evidence type="ECO:0000259" key="7">
    <source>
        <dbReference type="PROSITE" id="PS50850"/>
    </source>
</evidence>
<feature type="transmembrane region" description="Helical" evidence="6">
    <location>
        <begin position="63"/>
        <end position="83"/>
    </location>
</feature>
<evidence type="ECO:0000256" key="2">
    <source>
        <dbReference type="ARBA" id="ARBA00022475"/>
    </source>
</evidence>
<dbReference type="EMBL" id="BAABLX010000071">
    <property type="protein sequence ID" value="GAA4955839.1"/>
    <property type="molecule type" value="Genomic_DNA"/>
</dbReference>
<dbReference type="Proteomes" id="UP001409585">
    <property type="component" value="Unassembled WGS sequence"/>
</dbReference>
<dbReference type="PROSITE" id="PS50850">
    <property type="entry name" value="MFS"/>
    <property type="match status" value="1"/>
</dbReference>
<evidence type="ECO:0000256" key="4">
    <source>
        <dbReference type="ARBA" id="ARBA00022989"/>
    </source>
</evidence>
<feature type="transmembrane region" description="Helical" evidence="6">
    <location>
        <begin position="318"/>
        <end position="338"/>
    </location>
</feature>
<organism evidence="8 9">
    <name type="scientific">Halioxenophilus aromaticivorans</name>
    <dbReference type="NCBI Taxonomy" id="1306992"/>
    <lineage>
        <taxon>Bacteria</taxon>
        <taxon>Pseudomonadati</taxon>
        <taxon>Pseudomonadota</taxon>
        <taxon>Gammaproteobacteria</taxon>
        <taxon>Alteromonadales</taxon>
        <taxon>Alteromonadaceae</taxon>
        <taxon>Halioxenophilus</taxon>
    </lineage>
</organism>
<dbReference type="PANTHER" id="PTHR43124:SF10">
    <property type="entry name" value="PURINE EFFLUX PUMP PBUE"/>
    <property type="match status" value="1"/>
</dbReference>
<feature type="domain" description="Major facilitator superfamily (MFS) profile" evidence="7">
    <location>
        <begin position="1"/>
        <end position="378"/>
    </location>
</feature>
<keyword evidence="4 6" id="KW-1133">Transmembrane helix</keyword>
<dbReference type="PANTHER" id="PTHR43124">
    <property type="entry name" value="PURINE EFFLUX PUMP PBUE"/>
    <property type="match status" value="1"/>
</dbReference>
<dbReference type="InterPro" id="IPR050189">
    <property type="entry name" value="MFS_Efflux_Transporters"/>
</dbReference>
<feature type="transmembrane region" description="Helical" evidence="6">
    <location>
        <begin position="196"/>
        <end position="220"/>
    </location>
</feature>
<dbReference type="InterPro" id="IPR020846">
    <property type="entry name" value="MFS_dom"/>
</dbReference>
<evidence type="ECO:0000256" key="5">
    <source>
        <dbReference type="ARBA" id="ARBA00023136"/>
    </source>
</evidence>
<comment type="subcellular location">
    <subcellularLocation>
        <location evidence="1">Cell membrane</location>
        <topology evidence="1">Multi-pass membrane protein</topology>
    </subcellularLocation>
</comment>
<feature type="transmembrane region" description="Helical" evidence="6">
    <location>
        <begin position="151"/>
        <end position="170"/>
    </location>
</feature>
<evidence type="ECO:0000256" key="6">
    <source>
        <dbReference type="SAM" id="Phobius"/>
    </source>
</evidence>
<dbReference type="GO" id="GO:0022857">
    <property type="term" value="F:transmembrane transporter activity"/>
    <property type="evidence" value="ECO:0007669"/>
    <property type="project" value="InterPro"/>
</dbReference>
<dbReference type="GO" id="GO:0005886">
    <property type="term" value="C:plasma membrane"/>
    <property type="evidence" value="ECO:0007669"/>
    <property type="project" value="UniProtKB-SubCell"/>
</dbReference>
<feature type="transmembrane region" description="Helical" evidence="6">
    <location>
        <begin position="235"/>
        <end position="255"/>
    </location>
</feature>
<dbReference type="Pfam" id="PF07690">
    <property type="entry name" value="MFS_1"/>
    <property type="match status" value="1"/>
</dbReference>
<dbReference type="SUPFAM" id="SSF103473">
    <property type="entry name" value="MFS general substrate transporter"/>
    <property type="match status" value="1"/>
</dbReference>
<keyword evidence="9" id="KW-1185">Reference proteome</keyword>
<feature type="transmembrane region" description="Helical" evidence="6">
    <location>
        <begin position="125"/>
        <end position="145"/>
    </location>
</feature>
<accession>A0AAV3U763</accession>
<feature type="transmembrane region" description="Helical" evidence="6">
    <location>
        <begin position="350"/>
        <end position="370"/>
    </location>
</feature>
<keyword evidence="3 6" id="KW-0812">Transmembrane</keyword>
<dbReference type="InterPro" id="IPR011701">
    <property type="entry name" value="MFS"/>
</dbReference>
<dbReference type="Gene3D" id="1.20.1250.20">
    <property type="entry name" value="MFS general substrate transporter like domains"/>
    <property type="match status" value="1"/>
</dbReference>
<dbReference type="AlphaFoldDB" id="A0AAV3U763"/>